<keyword evidence="11" id="KW-0479">Metal-binding</keyword>
<comment type="cofactor">
    <cofactor evidence="11">
        <name>Mn(2+)</name>
        <dbReference type="ChEBI" id="CHEBI:29035"/>
    </cofactor>
</comment>
<evidence type="ECO:0000256" key="2">
    <source>
        <dbReference type="ARBA" id="ARBA00004922"/>
    </source>
</evidence>
<keyword evidence="6" id="KW-0812">Transmembrane</keyword>
<evidence type="ECO:0000259" key="12">
    <source>
        <dbReference type="Pfam" id="PF02709"/>
    </source>
</evidence>
<keyword evidence="5 11" id="KW-0808">Transferase</keyword>
<evidence type="ECO:0000256" key="10">
    <source>
        <dbReference type="ARBA" id="ARBA00023180"/>
    </source>
</evidence>
<reference evidence="14 15" key="1">
    <citation type="journal article" date="2019" name="Commun. Biol.">
        <title>The bagworm genome reveals a unique fibroin gene that provides high tensile strength.</title>
        <authorList>
            <person name="Kono N."/>
            <person name="Nakamura H."/>
            <person name="Ohtoshi R."/>
            <person name="Tomita M."/>
            <person name="Numata K."/>
            <person name="Arakawa K."/>
        </authorList>
    </citation>
    <scope>NUCLEOTIDE SEQUENCE [LARGE SCALE GENOMIC DNA]</scope>
</reference>
<dbReference type="InterPro" id="IPR029044">
    <property type="entry name" value="Nucleotide-diphossugar_trans"/>
</dbReference>
<dbReference type="GO" id="GO:0016020">
    <property type="term" value="C:membrane"/>
    <property type="evidence" value="ECO:0007669"/>
    <property type="project" value="UniProtKB-SubCell"/>
</dbReference>
<dbReference type="GO" id="GO:0030166">
    <property type="term" value="P:proteoglycan biosynthetic process"/>
    <property type="evidence" value="ECO:0007669"/>
    <property type="project" value="TreeGrafter"/>
</dbReference>
<dbReference type="GO" id="GO:0046525">
    <property type="term" value="F:xylosylprotein 4-beta-galactosyltransferase activity"/>
    <property type="evidence" value="ECO:0007669"/>
    <property type="project" value="TreeGrafter"/>
</dbReference>
<dbReference type="EC" id="2.4.1.-" evidence="11"/>
<dbReference type="EMBL" id="BGZK01001992">
    <property type="protein sequence ID" value="GBP89328.1"/>
    <property type="molecule type" value="Genomic_DNA"/>
</dbReference>
<gene>
    <name evidence="14" type="primary">B4GALT7</name>
    <name evidence="14" type="ORF">EVAR_60124_1</name>
</gene>
<evidence type="ECO:0000256" key="11">
    <source>
        <dbReference type="RuleBase" id="RU368121"/>
    </source>
</evidence>
<accession>A0A4C1ZNI1</accession>
<dbReference type="InterPro" id="IPR027791">
    <property type="entry name" value="Galactosyl_T_C"/>
</dbReference>
<dbReference type="GO" id="GO:0005794">
    <property type="term" value="C:Golgi apparatus"/>
    <property type="evidence" value="ECO:0007669"/>
    <property type="project" value="TreeGrafter"/>
</dbReference>
<evidence type="ECO:0000259" key="13">
    <source>
        <dbReference type="Pfam" id="PF13733"/>
    </source>
</evidence>
<evidence type="ECO:0000256" key="1">
    <source>
        <dbReference type="ARBA" id="ARBA00004606"/>
    </source>
</evidence>
<comment type="similarity">
    <text evidence="3 11">Belongs to the glycosyltransferase 7 family.</text>
</comment>
<evidence type="ECO:0000256" key="4">
    <source>
        <dbReference type="ARBA" id="ARBA00022676"/>
    </source>
</evidence>
<evidence type="ECO:0000313" key="14">
    <source>
        <dbReference type="EMBL" id="GBP89328.1"/>
    </source>
</evidence>
<keyword evidence="7 11" id="KW-0735">Signal-anchor</keyword>
<dbReference type="Pfam" id="PF02709">
    <property type="entry name" value="Glyco_transf_7C"/>
    <property type="match status" value="1"/>
</dbReference>
<dbReference type="Proteomes" id="UP000299102">
    <property type="component" value="Unassembled WGS sequence"/>
</dbReference>
<dbReference type="SUPFAM" id="SSF53448">
    <property type="entry name" value="Nucleotide-diphospho-sugar transferases"/>
    <property type="match status" value="1"/>
</dbReference>
<dbReference type="Pfam" id="PF13733">
    <property type="entry name" value="Glyco_transf_7N"/>
    <property type="match status" value="1"/>
</dbReference>
<feature type="domain" description="Galactosyltransferase C-terminal" evidence="12">
    <location>
        <begin position="288"/>
        <end position="317"/>
    </location>
</feature>
<name>A0A4C1ZNI1_EUMVA</name>
<evidence type="ECO:0000256" key="3">
    <source>
        <dbReference type="ARBA" id="ARBA00005735"/>
    </source>
</evidence>
<keyword evidence="15" id="KW-1185">Reference proteome</keyword>
<dbReference type="Gene3D" id="3.90.550.10">
    <property type="entry name" value="Spore Coat Polysaccharide Biosynthesis Protein SpsA, Chain A"/>
    <property type="match status" value="2"/>
</dbReference>
<evidence type="ECO:0000256" key="9">
    <source>
        <dbReference type="ARBA" id="ARBA00023136"/>
    </source>
</evidence>
<proteinExistence type="inferred from homology"/>
<keyword evidence="10 11" id="KW-0325">Glycoprotein</keyword>
<dbReference type="InterPro" id="IPR027995">
    <property type="entry name" value="Galactosyl_T_N"/>
</dbReference>
<comment type="function">
    <text evidence="11">Catalyzes the transfer of galactose onto proteins or lipids.</text>
</comment>
<feature type="domain" description="Galactosyltransferase N-terminal" evidence="13">
    <location>
        <begin position="218"/>
        <end position="287"/>
    </location>
</feature>
<evidence type="ECO:0000256" key="7">
    <source>
        <dbReference type="ARBA" id="ARBA00022968"/>
    </source>
</evidence>
<comment type="caution">
    <text evidence="14">The sequence shown here is derived from an EMBL/GenBank/DDBJ whole genome shotgun (WGS) entry which is preliminary data.</text>
</comment>
<comment type="pathway">
    <text evidence="2 11">Protein modification; protein glycosylation.</text>
</comment>
<comment type="subcellular location">
    <subcellularLocation>
        <location evidence="1 11">Membrane</location>
        <topology evidence="1 11">Single-pass type II membrane protein</topology>
    </subcellularLocation>
</comment>
<sequence length="425" mass="47997">MSKERIRSPELLGRNGIFDEEASYSLNVRLIAEAATLQPRSRGSETANGIKVIFDRGTKIRIKSETTIGIKSNTETRIESGTEDWNVFKSRPGSETKARHVGIEDKTRIGYVNVLQNIKGIENDSCFLIITDSLSALRSLKTQKISYKNNFYITTSRPGRSRSALSYSPVLNFGPSPAFDSKSGPFLDFASCPAFNFNSTTSPSSDLNEARESDILPKKGRHLKSSASKERLAIIVPFRDRFEELLQFLPHMTKFLEKQKIPFHVFVVQQADSYRFNRASLINVGFLYWGWGLEDDEFYVRLKDANLSVFRPTNIATGTENTFNLPVRGSHNNGLVRTGPNTVTIITQRYTWGPEYSIHAYMDTIDKLVMRSGVTVTPETILTLFTGEPRSTSDRERARSRPTQHTKVLYEMSMPDKVSTTFTIV</sequence>
<dbReference type="PANTHER" id="PTHR19300">
    <property type="entry name" value="BETA-1,4-GALACTOSYLTRANSFERASE"/>
    <property type="match status" value="1"/>
</dbReference>
<keyword evidence="11" id="KW-0464">Manganese</keyword>
<keyword evidence="4 11" id="KW-0328">Glycosyltransferase</keyword>
<keyword evidence="8" id="KW-1133">Transmembrane helix</keyword>
<dbReference type="UniPathway" id="UPA00378"/>
<evidence type="ECO:0000256" key="5">
    <source>
        <dbReference type="ARBA" id="ARBA00022679"/>
    </source>
</evidence>
<evidence type="ECO:0000313" key="15">
    <source>
        <dbReference type="Proteomes" id="UP000299102"/>
    </source>
</evidence>
<dbReference type="GO" id="GO:0046872">
    <property type="term" value="F:metal ion binding"/>
    <property type="evidence" value="ECO:0007669"/>
    <property type="project" value="UniProtKB-UniRule"/>
</dbReference>
<evidence type="ECO:0000256" key="6">
    <source>
        <dbReference type="ARBA" id="ARBA00022692"/>
    </source>
</evidence>
<dbReference type="STRING" id="151549.A0A4C1ZNI1"/>
<dbReference type="OrthoDB" id="6020664at2759"/>
<keyword evidence="9" id="KW-0472">Membrane</keyword>
<dbReference type="GO" id="GO:0005975">
    <property type="term" value="P:carbohydrate metabolic process"/>
    <property type="evidence" value="ECO:0007669"/>
    <property type="project" value="InterPro"/>
</dbReference>
<dbReference type="PANTHER" id="PTHR19300:SF30">
    <property type="entry name" value="BETA-1,4-GALACTOSYLTRANSFERASE 7"/>
    <property type="match status" value="1"/>
</dbReference>
<evidence type="ECO:0000256" key="8">
    <source>
        <dbReference type="ARBA" id="ARBA00022989"/>
    </source>
</evidence>
<dbReference type="AlphaFoldDB" id="A0A4C1ZNI1"/>
<dbReference type="InterPro" id="IPR003859">
    <property type="entry name" value="Galactosyl_T"/>
</dbReference>
<protein>
    <recommendedName>
        <fullName evidence="11">Beta-1,4-N-acetylgalactosaminyltransferase</fullName>
        <ecNumber evidence="11">2.4.1.-</ecNumber>
    </recommendedName>
    <alternativeName>
        <fullName evidence="11">Beta-4-GalNAcT</fullName>
    </alternativeName>
</protein>
<organism evidence="14 15">
    <name type="scientific">Eumeta variegata</name>
    <name type="common">Bagworm moth</name>
    <name type="synonym">Eumeta japonica</name>
    <dbReference type="NCBI Taxonomy" id="151549"/>
    <lineage>
        <taxon>Eukaryota</taxon>
        <taxon>Metazoa</taxon>
        <taxon>Ecdysozoa</taxon>
        <taxon>Arthropoda</taxon>
        <taxon>Hexapoda</taxon>
        <taxon>Insecta</taxon>
        <taxon>Pterygota</taxon>
        <taxon>Neoptera</taxon>
        <taxon>Endopterygota</taxon>
        <taxon>Lepidoptera</taxon>
        <taxon>Glossata</taxon>
        <taxon>Ditrysia</taxon>
        <taxon>Tineoidea</taxon>
        <taxon>Psychidae</taxon>
        <taxon>Oiketicinae</taxon>
        <taxon>Eumeta</taxon>
    </lineage>
</organism>